<dbReference type="InterPro" id="IPR036322">
    <property type="entry name" value="WD40_repeat_dom_sf"/>
</dbReference>
<dbReference type="AlphaFoldDB" id="F8NKB7"/>
<protein>
    <submittedName>
        <fullName evidence="1">Uncharacterized protein</fullName>
    </submittedName>
</protein>
<accession>F8NKB7</accession>
<dbReference type="InterPro" id="IPR001680">
    <property type="entry name" value="WD40_rpt"/>
</dbReference>
<dbReference type="Gene3D" id="2.130.10.10">
    <property type="entry name" value="YVTN repeat-like/Quinoprotein amine dehydrogenase"/>
    <property type="match status" value="1"/>
</dbReference>
<reference evidence="1" key="1">
    <citation type="submission" date="2011-04" db="EMBL/GenBank/DDBJ databases">
        <title>Evolution of plant cell wall degrading machinery underlies the functional diversity of forest fungi.</title>
        <authorList>
            <consortium name="US DOE Joint Genome Institute (JGI-PGF)"/>
            <person name="Eastwood D.C."/>
            <person name="Floudas D."/>
            <person name="Binder M."/>
            <person name="Majcherczyk A."/>
            <person name="Schneider P."/>
            <person name="Aerts A."/>
            <person name="Asiegbu F.O."/>
            <person name="Baker S.E."/>
            <person name="Barry K."/>
            <person name="Bendiksby M."/>
            <person name="Blumentritt M."/>
            <person name="Coutinho P.M."/>
            <person name="Cullen D."/>
            <person name="Cullen D."/>
            <person name="Gathman A."/>
            <person name="Goodell B."/>
            <person name="Henrissat B."/>
            <person name="Ihrmark K."/>
            <person name="Kauserud H."/>
            <person name="Kohler A."/>
            <person name="LaButti K."/>
            <person name="Lapidus A."/>
            <person name="Lavin J.L."/>
            <person name="Lee Y.-H."/>
            <person name="Lindquist E."/>
            <person name="Lilly W."/>
            <person name="Lucas S."/>
            <person name="Morin E."/>
            <person name="Murat C."/>
            <person name="Oguiza J.A."/>
            <person name="Park J."/>
            <person name="Pisabarro A.G."/>
            <person name="Riley R."/>
            <person name="Rosling A."/>
            <person name="Salamov A."/>
            <person name="Schmidt O."/>
            <person name="Schmutz J."/>
            <person name="Skrede I."/>
            <person name="Stenlid J."/>
            <person name="Wiebenga A."/>
            <person name="Xie X."/>
            <person name="Kues U."/>
            <person name="Hibbett D.S."/>
            <person name="Hoffmeister D."/>
            <person name="Hogberg N."/>
            <person name="Martin F."/>
            <person name="Grigoriev I.V."/>
            <person name="Watkinson S.C."/>
        </authorList>
    </citation>
    <scope>NUCLEOTIDE SEQUENCE</scope>
    <source>
        <strain evidence="1">S7.9</strain>
    </source>
</reference>
<dbReference type="OrthoDB" id="2602226at2759"/>
<dbReference type="HOGENOM" id="CLU_1595554_0_0_1"/>
<dbReference type="GeneID" id="18812631"/>
<dbReference type="Proteomes" id="UP000008064">
    <property type="component" value="Unassembled WGS sequence"/>
</dbReference>
<name>F8NKB7_SERL9</name>
<dbReference type="SMART" id="SM00320">
    <property type="entry name" value="WD40"/>
    <property type="match status" value="2"/>
</dbReference>
<dbReference type="Pfam" id="PF00400">
    <property type="entry name" value="WD40"/>
    <property type="match status" value="2"/>
</dbReference>
<evidence type="ECO:0000313" key="1">
    <source>
        <dbReference type="EMBL" id="EGO28383.1"/>
    </source>
</evidence>
<dbReference type="SUPFAM" id="SSF50978">
    <property type="entry name" value="WD40 repeat-like"/>
    <property type="match status" value="1"/>
</dbReference>
<sequence length="167" mass="18970">MPLKYHEKWCQHDDSVDCLSFSPDGLYLASISMDGTMNKLETIGFHVHDNLVKHLVFDHSGTWLATGGKHELKIWKYIARGCLLATYLQQGVIRWDVNNSVIRWMIPLQTLIGHADISPEEMCIAIPNQLDGVDVYQIPTAILLFSLKYNLSQDRKSIHGPYTSDTV</sequence>
<dbReference type="RefSeq" id="XP_007314582.1">
    <property type="nucleotide sequence ID" value="XM_007314520.1"/>
</dbReference>
<dbReference type="EMBL" id="GL945430">
    <property type="protein sequence ID" value="EGO28383.1"/>
    <property type="molecule type" value="Genomic_DNA"/>
</dbReference>
<organism>
    <name type="scientific">Serpula lacrymans var. lacrymans (strain S7.9)</name>
    <name type="common">Dry rot fungus</name>
    <dbReference type="NCBI Taxonomy" id="578457"/>
    <lineage>
        <taxon>Eukaryota</taxon>
        <taxon>Fungi</taxon>
        <taxon>Dikarya</taxon>
        <taxon>Basidiomycota</taxon>
        <taxon>Agaricomycotina</taxon>
        <taxon>Agaricomycetes</taxon>
        <taxon>Agaricomycetidae</taxon>
        <taxon>Boletales</taxon>
        <taxon>Coniophorineae</taxon>
        <taxon>Serpulaceae</taxon>
        <taxon>Serpula</taxon>
    </lineage>
</organism>
<proteinExistence type="predicted"/>
<dbReference type="KEGG" id="sla:SERLADRAFT_405944"/>
<gene>
    <name evidence="1" type="ORF">SERLADRAFT_405944</name>
</gene>
<dbReference type="InterPro" id="IPR015943">
    <property type="entry name" value="WD40/YVTN_repeat-like_dom_sf"/>
</dbReference>